<dbReference type="InterPro" id="IPR001816">
    <property type="entry name" value="Transl_elong_EFTs/EF1B"/>
</dbReference>
<comment type="subcellular location">
    <subcellularLocation>
        <location evidence="4">Mitochondrion</location>
    </subcellularLocation>
</comment>
<protein>
    <recommendedName>
        <fullName evidence="4">Elongation factor Ts, mitochondrial</fullName>
        <shortName evidence="4">EF-Ts</shortName>
        <shortName evidence="4">EF-TsMt</shortName>
    </recommendedName>
</protein>
<evidence type="ECO:0000313" key="6">
    <source>
        <dbReference type="EMBL" id="PWN98548.1"/>
    </source>
</evidence>
<dbReference type="STRING" id="58919.A0A316ZBY2"/>
<evidence type="ECO:0000259" key="5">
    <source>
        <dbReference type="Pfam" id="PF00889"/>
    </source>
</evidence>
<accession>A0A316ZBY2</accession>
<evidence type="ECO:0000256" key="1">
    <source>
        <dbReference type="ARBA" id="ARBA00022768"/>
    </source>
</evidence>
<keyword evidence="1 4" id="KW-0251">Elongation factor</keyword>
<dbReference type="GO" id="GO:0005739">
    <property type="term" value="C:mitochondrion"/>
    <property type="evidence" value="ECO:0007669"/>
    <property type="project" value="UniProtKB-SubCell"/>
</dbReference>
<dbReference type="PANTHER" id="PTHR11741">
    <property type="entry name" value="ELONGATION FACTOR TS"/>
    <property type="match status" value="1"/>
</dbReference>
<dbReference type="InterPro" id="IPR014039">
    <property type="entry name" value="Transl_elong_EFTs/EF1B_dimer"/>
</dbReference>
<dbReference type="EMBL" id="KZ819291">
    <property type="protein sequence ID" value="PWN98548.1"/>
    <property type="molecule type" value="Genomic_DNA"/>
</dbReference>
<comment type="function">
    <text evidence="4">Associates with the EF-Tu.GDP complex and induces the exchange of GDP to GTP. It remains bound to the aminoacyl-tRNA.EF-Tu.GTP complex up to the GTP hydrolysis stage on the ribosome.</text>
</comment>
<feature type="domain" description="Translation elongation factor EFTs/EF1B dimerisation" evidence="5">
    <location>
        <begin position="130"/>
        <end position="313"/>
    </location>
</feature>
<evidence type="ECO:0000313" key="7">
    <source>
        <dbReference type="Proteomes" id="UP000245946"/>
    </source>
</evidence>
<gene>
    <name evidence="4" type="primary">TSF1</name>
    <name evidence="6" type="ORF">FA09DRAFT_329603</name>
</gene>
<dbReference type="Proteomes" id="UP000245946">
    <property type="component" value="Unassembled WGS sequence"/>
</dbReference>
<name>A0A316ZBY2_9BASI</name>
<dbReference type="OrthoDB" id="277235at2759"/>
<dbReference type="Gene3D" id="1.10.8.10">
    <property type="entry name" value="DNA helicase RuvA subunit, C-terminal domain"/>
    <property type="match status" value="1"/>
</dbReference>
<dbReference type="GO" id="GO:0070125">
    <property type="term" value="P:mitochondrial translational elongation"/>
    <property type="evidence" value="ECO:0007669"/>
    <property type="project" value="TreeGrafter"/>
</dbReference>
<reference evidence="6 7" key="1">
    <citation type="journal article" date="2018" name="Mol. Biol. Evol.">
        <title>Broad Genomic Sampling Reveals a Smut Pathogenic Ancestry of the Fungal Clade Ustilaginomycotina.</title>
        <authorList>
            <person name="Kijpornyongpan T."/>
            <person name="Mondo S.J."/>
            <person name="Barry K."/>
            <person name="Sandor L."/>
            <person name="Lee J."/>
            <person name="Lipzen A."/>
            <person name="Pangilinan J."/>
            <person name="LaButti K."/>
            <person name="Hainaut M."/>
            <person name="Henrissat B."/>
            <person name="Grigoriev I.V."/>
            <person name="Spatafora J.W."/>
            <person name="Aime M.C."/>
        </authorList>
    </citation>
    <scope>NUCLEOTIDE SEQUENCE [LARGE SCALE GENOMIC DNA]</scope>
    <source>
        <strain evidence="6 7">MCA 4186</strain>
    </source>
</reference>
<dbReference type="SUPFAM" id="SSF54713">
    <property type="entry name" value="Elongation factor Ts (EF-Ts), dimerisation domain"/>
    <property type="match status" value="1"/>
</dbReference>
<dbReference type="Pfam" id="PF00889">
    <property type="entry name" value="EF_TS"/>
    <property type="match status" value="1"/>
</dbReference>
<evidence type="ECO:0000256" key="4">
    <source>
        <dbReference type="HAMAP-Rule" id="MF_03135"/>
    </source>
</evidence>
<dbReference type="AlphaFoldDB" id="A0A316ZBY2"/>
<dbReference type="InterPro" id="IPR036402">
    <property type="entry name" value="EF-Ts_dimer_sf"/>
</dbReference>
<organism evidence="6 7">
    <name type="scientific">Tilletiopsis washingtonensis</name>
    <dbReference type="NCBI Taxonomy" id="58919"/>
    <lineage>
        <taxon>Eukaryota</taxon>
        <taxon>Fungi</taxon>
        <taxon>Dikarya</taxon>
        <taxon>Basidiomycota</taxon>
        <taxon>Ustilaginomycotina</taxon>
        <taxon>Exobasidiomycetes</taxon>
        <taxon>Entylomatales</taxon>
        <taxon>Entylomatales incertae sedis</taxon>
        <taxon>Tilletiopsis</taxon>
    </lineage>
</organism>
<keyword evidence="3 4" id="KW-0496">Mitochondrion</keyword>
<dbReference type="PANTHER" id="PTHR11741:SF0">
    <property type="entry name" value="ELONGATION FACTOR TS, MITOCHONDRIAL"/>
    <property type="match status" value="1"/>
</dbReference>
<dbReference type="GO" id="GO:0003746">
    <property type="term" value="F:translation elongation factor activity"/>
    <property type="evidence" value="ECO:0007669"/>
    <property type="project" value="UniProtKB-UniRule"/>
</dbReference>
<keyword evidence="7" id="KW-1185">Reference proteome</keyword>
<sequence length="383" mass="39418">MSFLLPQLGRSLRPSMRLAAPSARLLHSSGSLLARKPAIASIAALRQRAPGTSMLKAREAIASTWSSPDAPDDLDAALEWLRADQLTSGAAKASKVASRTAREGLVAIVVLADGVPGGAAGAAQRSAAQAAIVELNCETDFVGRTDLFTQLARDVAHTAALFPSLADVTAPGPEASMLELPLEAFLSFPLLSAPAADAAASTPQQPQKPQTVQEAILDAVARLGERIRLARASAVVVPSAGPGPRKINFTGAYAHGANIAAGAATRPGSSVAAGRVGSLVLSSLQPSASSSTEDNSVETRALARSLARQVAGFPTKEIRGSDETALYAQPFSMALAAAGLEQGETPVGDALRAWAEKRSASLEVLQLARWELGETDTDAPSEP</sequence>
<proteinExistence type="inferred from homology"/>
<dbReference type="HAMAP" id="MF_00050">
    <property type="entry name" value="EF_Ts"/>
    <property type="match status" value="1"/>
</dbReference>
<evidence type="ECO:0000256" key="2">
    <source>
        <dbReference type="ARBA" id="ARBA00022917"/>
    </source>
</evidence>
<dbReference type="Gene3D" id="3.30.479.20">
    <property type="entry name" value="Elongation factor Ts, dimerisation domain"/>
    <property type="match status" value="2"/>
</dbReference>
<keyword evidence="2 4" id="KW-0648">Protein biosynthesis</keyword>
<comment type="similarity">
    <text evidence="4">Belongs to the EF-Ts family.</text>
</comment>
<evidence type="ECO:0000256" key="3">
    <source>
        <dbReference type="ARBA" id="ARBA00023128"/>
    </source>
</evidence>